<sequence length="191" mass="20049">MSGWVLEESTTGKTRFTKRELLLAVPAIALAACSSSDRSGTVKDGAKGVTTVVVTFLPTPGVSVSKVVDLEPSGQSLGDRLEFTVPLVMDGKPAGEMTGVLVTTRLGKGVGASAVKEERTGVMTFRLNDNDSITVNGASRVKPGKRAPEVGDPQARDVVGGTGAYLDAKGSLRTVRNDDDSYTYTFTLRLP</sequence>
<name>A0A6J6XKM3_9ZZZZ</name>
<evidence type="ECO:0000313" key="2">
    <source>
        <dbReference type="EMBL" id="CAB4796373.1"/>
    </source>
</evidence>
<accession>A0A6J6XKM3</accession>
<dbReference type="EMBL" id="CAFAAJ010000031">
    <property type="protein sequence ID" value="CAB4796373.1"/>
    <property type="molecule type" value="Genomic_DNA"/>
</dbReference>
<feature type="region of interest" description="Disordered" evidence="1">
    <location>
        <begin position="142"/>
        <end position="161"/>
    </location>
</feature>
<gene>
    <name evidence="2" type="ORF">UFOPK3001_00658</name>
</gene>
<dbReference type="Gene3D" id="2.40.480.10">
    <property type="entry name" value="Allene oxide cyclase-like"/>
    <property type="match status" value="1"/>
</dbReference>
<organism evidence="2">
    <name type="scientific">freshwater metagenome</name>
    <dbReference type="NCBI Taxonomy" id="449393"/>
    <lineage>
        <taxon>unclassified sequences</taxon>
        <taxon>metagenomes</taxon>
        <taxon>ecological metagenomes</taxon>
    </lineage>
</organism>
<dbReference type="InterPro" id="IPR044859">
    <property type="entry name" value="Allene_oxi_cyc_Dirigent"/>
</dbReference>
<reference evidence="2" key="1">
    <citation type="submission" date="2020-05" db="EMBL/GenBank/DDBJ databases">
        <authorList>
            <person name="Chiriac C."/>
            <person name="Salcher M."/>
            <person name="Ghai R."/>
            <person name="Kavagutti S V."/>
        </authorList>
    </citation>
    <scope>NUCLEOTIDE SEQUENCE</scope>
</reference>
<protein>
    <submittedName>
        <fullName evidence="2">Unannotated protein</fullName>
    </submittedName>
</protein>
<proteinExistence type="predicted"/>
<evidence type="ECO:0000256" key="1">
    <source>
        <dbReference type="SAM" id="MobiDB-lite"/>
    </source>
</evidence>
<dbReference type="AlphaFoldDB" id="A0A6J6XKM3"/>